<organism evidence="1 2">
    <name type="scientific">Kozakia baliensis</name>
    <dbReference type="NCBI Taxonomy" id="153496"/>
    <lineage>
        <taxon>Bacteria</taxon>
        <taxon>Pseudomonadati</taxon>
        <taxon>Pseudomonadota</taxon>
        <taxon>Alphaproteobacteria</taxon>
        <taxon>Acetobacterales</taxon>
        <taxon>Acetobacteraceae</taxon>
        <taxon>Kozakia</taxon>
    </lineage>
</organism>
<dbReference type="KEGG" id="kba:A0U89_16360"/>
<dbReference type="AlphaFoldDB" id="A0A1D8UZ16"/>
<accession>A0A1D8UZ16</accession>
<keyword evidence="1" id="KW-0614">Plasmid</keyword>
<protein>
    <submittedName>
        <fullName evidence="1">Uncharacterized protein</fullName>
    </submittedName>
</protein>
<sequence>MDATMQIIINDTDLIKLKPATRQDLLVTLFSSSASSASLQNAEGFKFEEVVDLTPEQVAEFMQGCSPQTVAGLQVIAEHGPVIAANLLNEAGIDNYGHFQGRVTKRTRTITGDKHAFLFTWDDWASGENAERGYGHYAVTETTFRSLRKHFELN</sequence>
<dbReference type="Proteomes" id="UP000179145">
    <property type="component" value="Plasmid pKB14400_4"/>
</dbReference>
<reference evidence="1 2" key="1">
    <citation type="journal article" date="2016" name="Microb. Cell Fact.">
        <title>Dissection of exopolysaccharide biosynthesis in Kozakia baliensis.</title>
        <authorList>
            <person name="Brandt J.U."/>
            <person name="Jakob F."/>
            <person name="Behr J."/>
            <person name="Geissler A.J."/>
            <person name="Vogel R.F."/>
        </authorList>
    </citation>
    <scope>NUCLEOTIDE SEQUENCE [LARGE SCALE GENOMIC DNA]</scope>
    <source>
        <strain evidence="1 2">DSM 14400</strain>
        <plasmid evidence="2">Plasmid pkb14400_4</plasmid>
    </source>
</reference>
<gene>
    <name evidence="1" type="ORF">A0U89_16360</name>
</gene>
<dbReference type="EMBL" id="CP014678">
    <property type="protein sequence ID" value="AOX18869.1"/>
    <property type="molecule type" value="Genomic_DNA"/>
</dbReference>
<keyword evidence="2" id="KW-1185">Reference proteome</keyword>
<name>A0A1D8UZ16_9PROT</name>
<proteinExistence type="predicted"/>
<geneLocation type="plasmid" evidence="2">
    <name>pkb14400_4</name>
</geneLocation>
<evidence type="ECO:0000313" key="2">
    <source>
        <dbReference type="Proteomes" id="UP000179145"/>
    </source>
</evidence>
<evidence type="ECO:0000313" key="1">
    <source>
        <dbReference type="EMBL" id="AOX18869.1"/>
    </source>
</evidence>